<proteinExistence type="predicted"/>
<dbReference type="EMBL" id="VSSS01000013">
    <property type="protein sequence ID" value="TYL98253.1"/>
    <property type="molecule type" value="Genomic_DNA"/>
</dbReference>
<dbReference type="OrthoDB" id="9789603at2"/>
<comment type="caution">
    <text evidence="4">The sequence shown here is derived from an EMBL/GenBank/DDBJ whole genome shotgun (WGS) entry which is preliminary data.</text>
</comment>
<name>A0A5D3KPV8_9BRAD</name>
<dbReference type="CDD" id="cd04301">
    <property type="entry name" value="NAT_SF"/>
    <property type="match status" value="1"/>
</dbReference>
<dbReference type="Proteomes" id="UP000324758">
    <property type="component" value="Unassembled WGS sequence"/>
</dbReference>
<dbReference type="InterPro" id="IPR000182">
    <property type="entry name" value="GNAT_dom"/>
</dbReference>
<organism evidence="4 5">
    <name type="scientific">Bradyrhizobium rifense</name>
    <dbReference type="NCBI Taxonomy" id="515499"/>
    <lineage>
        <taxon>Bacteria</taxon>
        <taxon>Pseudomonadati</taxon>
        <taxon>Pseudomonadota</taxon>
        <taxon>Alphaproteobacteria</taxon>
        <taxon>Hyphomicrobiales</taxon>
        <taxon>Nitrobacteraceae</taxon>
        <taxon>Bradyrhizobium</taxon>
    </lineage>
</organism>
<evidence type="ECO:0000313" key="4">
    <source>
        <dbReference type="EMBL" id="TYL98253.1"/>
    </source>
</evidence>
<dbReference type="SUPFAM" id="SSF55729">
    <property type="entry name" value="Acyl-CoA N-acyltransferases (Nat)"/>
    <property type="match status" value="1"/>
</dbReference>
<dbReference type="GO" id="GO:0016747">
    <property type="term" value="F:acyltransferase activity, transferring groups other than amino-acyl groups"/>
    <property type="evidence" value="ECO:0007669"/>
    <property type="project" value="InterPro"/>
</dbReference>
<dbReference type="PANTHER" id="PTHR43877">
    <property type="entry name" value="AMINOALKYLPHOSPHONATE N-ACETYLTRANSFERASE-RELATED-RELATED"/>
    <property type="match status" value="1"/>
</dbReference>
<sequence length="157" mass="17219">METCPIMQIVFRRAQLADLPAIVALLADDALGQQREDASSPTNPKYVDAFQAILADANQLQMVATANDEVIGSLQLSFIPGLARKGAWRGQIEAVRIAATHRGSGVGQQMFEWAIGQCRARGCDLVQLTTDKTRSDAHRFYERLGFVGSHLGYKLML</sequence>
<accession>A0A5D3KPV8</accession>
<dbReference type="InterPro" id="IPR016181">
    <property type="entry name" value="Acyl_CoA_acyltransferase"/>
</dbReference>
<dbReference type="InterPro" id="IPR050832">
    <property type="entry name" value="Bact_Acetyltransf"/>
</dbReference>
<evidence type="ECO:0000259" key="3">
    <source>
        <dbReference type="PROSITE" id="PS51186"/>
    </source>
</evidence>
<keyword evidence="2" id="KW-0012">Acyltransferase</keyword>
<feature type="domain" description="N-acetyltransferase" evidence="3">
    <location>
        <begin position="9"/>
        <end position="157"/>
    </location>
</feature>
<dbReference type="AlphaFoldDB" id="A0A5D3KPV8"/>
<dbReference type="Gene3D" id="3.40.630.30">
    <property type="match status" value="1"/>
</dbReference>
<evidence type="ECO:0000256" key="2">
    <source>
        <dbReference type="ARBA" id="ARBA00023315"/>
    </source>
</evidence>
<evidence type="ECO:0000256" key="1">
    <source>
        <dbReference type="ARBA" id="ARBA00022679"/>
    </source>
</evidence>
<keyword evidence="1 4" id="KW-0808">Transferase</keyword>
<gene>
    <name evidence="4" type="ORF">FXB40_05930</name>
</gene>
<dbReference type="Pfam" id="PF00583">
    <property type="entry name" value="Acetyltransf_1"/>
    <property type="match status" value="1"/>
</dbReference>
<reference evidence="4 5" key="1">
    <citation type="submission" date="2019-08" db="EMBL/GenBank/DDBJ databases">
        <title>Bradyrhizobium hipponensis sp. nov., a rhizobium isolated from a Lupinus angustifolius root nodule in Tunisia.</title>
        <authorList>
            <person name="Off K."/>
            <person name="Rejili M."/>
            <person name="Mars M."/>
            <person name="Brachmann A."/>
            <person name="Marin M."/>
        </authorList>
    </citation>
    <scope>NUCLEOTIDE SEQUENCE [LARGE SCALE GENOMIC DNA]</scope>
    <source>
        <strain evidence="4 5">CTAW71</strain>
    </source>
</reference>
<dbReference type="PANTHER" id="PTHR43877:SF2">
    <property type="entry name" value="AMINOALKYLPHOSPHONATE N-ACETYLTRANSFERASE-RELATED"/>
    <property type="match status" value="1"/>
</dbReference>
<evidence type="ECO:0000313" key="5">
    <source>
        <dbReference type="Proteomes" id="UP000324758"/>
    </source>
</evidence>
<protein>
    <submittedName>
        <fullName evidence="4">GNAT family N-acetyltransferase</fullName>
    </submittedName>
</protein>
<dbReference type="PROSITE" id="PS51186">
    <property type="entry name" value="GNAT"/>
    <property type="match status" value="1"/>
</dbReference>
<keyword evidence="5" id="KW-1185">Reference proteome</keyword>